<keyword evidence="2" id="KW-1185">Reference proteome</keyword>
<comment type="caution">
    <text evidence="1">The sequence shown here is derived from an EMBL/GenBank/DDBJ whole genome shotgun (WGS) entry which is preliminary data.</text>
</comment>
<evidence type="ECO:0000313" key="1">
    <source>
        <dbReference type="EMBL" id="GME90978.1"/>
    </source>
</evidence>
<accession>A0ACB5TLJ7</accession>
<sequence>MTSTFKDDDPIMYNQPIVIDNGSGVIKAGFAGEDKPACYCSSIVGRPKYSKVMAGGLSEDDNYIGNRAQMNRGLLKLNYPISNGIVRDWDDMEMVWKHVINSELNVSNIEDHPILLTEAPLNPKTNREKAGEILFEKFNVPALYLSIQAVLSLYASGRTTGCVLDSGDGVTHVVPVYEGFSLLSSIKRIDIGGRDITEYLSMLLRRSGYGLTSSSEMEIVRNIKERLCYVSTNLTRDEDDARIEYSSRRNNVLNSTSGTGSNAMSLSTSSTTASSSSTSPNIYENYRLPDGKILNIGTERFTSCEILFRPDIIGLESEGIHEMLNNSILKTDIELRPILYQNIILSGGTTTLRNFGDRLLKETKFLVNGPASSSSYNTKSGTTNEASSAMKDANMTSQTKIKIFAPPERKFSTWIGGSILANLSSFKKMWISKNDYLENPDILHIKCL</sequence>
<evidence type="ECO:0000313" key="2">
    <source>
        <dbReference type="Proteomes" id="UP001165101"/>
    </source>
</evidence>
<organism evidence="1 2">
    <name type="scientific">Candida boidinii</name>
    <name type="common">Yeast</name>
    <dbReference type="NCBI Taxonomy" id="5477"/>
    <lineage>
        <taxon>Eukaryota</taxon>
        <taxon>Fungi</taxon>
        <taxon>Dikarya</taxon>
        <taxon>Ascomycota</taxon>
        <taxon>Saccharomycotina</taxon>
        <taxon>Pichiomycetes</taxon>
        <taxon>Pichiales</taxon>
        <taxon>Pichiaceae</taxon>
        <taxon>Ogataea</taxon>
        <taxon>Ogataea/Candida clade</taxon>
    </lineage>
</organism>
<reference evidence="1" key="1">
    <citation type="submission" date="2023-04" db="EMBL/GenBank/DDBJ databases">
        <title>Candida boidinii NBRC 1967.</title>
        <authorList>
            <person name="Ichikawa N."/>
            <person name="Sato H."/>
            <person name="Tonouchi N."/>
        </authorList>
    </citation>
    <scope>NUCLEOTIDE SEQUENCE</scope>
    <source>
        <strain evidence="1">NBRC 1967</strain>
    </source>
</reference>
<dbReference type="EMBL" id="BSXV01000880">
    <property type="protein sequence ID" value="GME90978.1"/>
    <property type="molecule type" value="Genomic_DNA"/>
</dbReference>
<protein>
    <submittedName>
        <fullName evidence="1">Unnamed protein product</fullName>
    </submittedName>
</protein>
<gene>
    <name evidence="1" type="ORF">Cboi01_000209700</name>
</gene>
<name>A0ACB5TLJ7_CANBO</name>
<proteinExistence type="predicted"/>
<dbReference type="Proteomes" id="UP001165101">
    <property type="component" value="Unassembled WGS sequence"/>
</dbReference>